<reference evidence="1" key="2">
    <citation type="submission" date="2004-09" db="EMBL/GenBank/DDBJ databases">
        <authorList>
            <person name="Gloeckner G."/>
            <person name="Schilhabel M."/>
            <person name="Lehmann R."/>
            <person name="Platzer M."/>
        </authorList>
    </citation>
    <scope>NUCLEOTIDE SEQUENCE</scope>
    <source>
        <strain evidence="1">PBi</strain>
    </source>
</reference>
<accession>A0A7I6GXW6</accession>
<proteinExistence type="predicted"/>
<sequence>MKYLVFINVFFLLFLACIPDFGINKKNIKLPSSKKALNLSTEVDPQRRNPK</sequence>
<dbReference type="RefSeq" id="WP_226047832.1">
    <property type="nucleotide sequence ID" value="NZ_CP028875.1"/>
</dbReference>
<evidence type="ECO:0008006" key="3">
    <source>
        <dbReference type="Google" id="ProtNLM"/>
    </source>
</evidence>
<organism evidence="1">
    <name type="scientific">Borrelia garinii subsp. bavariensis (strain ATCC BAA-2496 / DSM 23469 / PBi)</name>
    <name type="common">Borreliella bavariensis</name>
    <dbReference type="NCBI Taxonomy" id="290434"/>
    <lineage>
        <taxon>Bacteria</taxon>
        <taxon>Pseudomonadati</taxon>
        <taxon>Spirochaetota</taxon>
        <taxon>Spirochaetia</taxon>
        <taxon>Spirochaetales</taxon>
        <taxon>Borreliaceae</taxon>
        <taxon>Borreliella</taxon>
    </lineage>
</organism>
<geneLocation type="plasmid" evidence="2">
    <name>23</name>
</geneLocation>
<dbReference type="AlphaFoldDB" id="A0A7I6GXW6"/>
<evidence type="ECO:0000313" key="2">
    <source>
        <dbReference type="Proteomes" id="UP000002276"/>
    </source>
</evidence>
<dbReference type="EMBL" id="AY722937">
    <property type="protein sequence ID" value="AAU86134.1"/>
    <property type="molecule type" value="Genomic_DNA"/>
</dbReference>
<dbReference type="PROSITE" id="PS51257">
    <property type="entry name" value="PROKAR_LIPOPROTEIN"/>
    <property type="match status" value="1"/>
</dbReference>
<gene>
    <name evidence="1" type="ordered locus">BGP283</name>
</gene>
<name>A0A7I6GXW6_BORGP</name>
<protein>
    <recommendedName>
        <fullName evidence="3">Lipoprotein</fullName>
    </recommendedName>
</protein>
<reference evidence="1" key="1">
    <citation type="journal article" date="2004" name="Nucleic Acids Res.">
        <title>Comparative analysis of the Borrelia garinii genome.</title>
        <authorList>
            <person name="Glockner G."/>
            <person name="Lehmann R."/>
            <person name="Romualdi A."/>
            <person name="Pradella S."/>
            <person name="Schulte-Spechtel U."/>
            <person name="Schilhabel M."/>
            <person name="Wilske B."/>
            <person name="Suhnel J."/>
            <person name="Platzer M."/>
        </authorList>
    </citation>
    <scope>NUCLEOTIDE SEQUENCE [LARGE SCALE GENOMIC DNA]</scope>
    <source>
        <strain>ATCC BAA-2496 / DSM 23469 / PBi</strain>
        <strain evidence="1">PBi</strain>
        <plasmid>23</plasmid>
    </source>
</reference>
<evidence type="ECO:0000313" key="1">
    <source>
        <dbReference type="EMBL" id="AAU86134.1"/>
    </source>
</evidence>